<evidence type="ECO:0000313" key="2">
    <source>
        <dbReference type="Proteomes" id="UP000186601"/>
    </source>
</evidence>
<proteinExistence type="predicted"/>
<dbReference type="STRING" id="98765.A0A2R6NST6"/>
<protein>
    <submittedName>
        <fullName evidence="1">Uncharacterized protein</fullName>
    </submittedName>
</protein>
<reference evidence="1 2" key="1">
    <citation type="submission" date="2018-02" db="EMBL/GenBank/DDBJ databases">
        <title>Genome sequence of the basidiomycete white-rot fungus Phlebia centrifuga.</title>
        <authorList>
            <person name="Granchi Z."/>
            <person name="Peng M."/>
            <person name="de Vries R.P."/>
            <person name="Hilden K."/>
            <person name="Makela M.R."/>
            <person name="Grigoriev I."/>
            <person name="Riley R."/>
        </authorList>
    </citation>
    <scope>NUCLEOTIDE SEQUENCE [LARGE SCALE GENOMIC DNA]</scope>
    <source>
        <strain evidence="1 2">FBCC195</strain>
    </source>
</reference>
<evidence type="ECO:0000313" key="1">
    <source>
        <dbReference type="EMBL" id="PSR75972.1"/>
    </source>
</evidence>
<name>A0A2R6NST6_9APHY</name>
<dbReference type="EMBL" id="MLYV02000870">
    <property type="protein sequence ID" value="PSR75972.1"/>
    <property type="molecule type" value="Genomic_DNA"/>
</dbReference>
<dbReference type="AlphaFoldDB" id="A0A2R6NST6"/>
<comment type="caution">
    <text evidence="1">The sequence shown here is derived from an EMBL/GenBank/DDBJ whole genome shotgun (WGS) entry which is preliminary data.</text>
</comment>
<dbReference type="Proteomes" id="UP000186601">
    <property type="component" value="Unassembled WGS sequence"/>
</dbReference>
<sequence length="122" mass="13979">MYYCDPDTVIRQMHKNPDFADGFDPVPRHKFDKKDQQIFSDFMTGNWVWRKANKIAENPNNKGAMPIPVIAGSDKTTVSVGTGQNEYYPLYLSIRNIQNRVRRAHQNVLVPIAFLAIPKSGR</sequence>
<keyword evidence="2" id="KW-1185">Reference proteome</keyword>
<dbReference type="Pfam" id="PF18759">
    <property type="entry name" value="Plavaka"/>
    <property type="match status" value="1"/>
</dbReference>
<gene>
    <name evidence="1" type="ORF">PHLCEN_2v8750</name>
</gene>
<accession>A0A2R6NST6</accession>
<dbReference type="OrthoDB" id="3199698at2759"/>
<organism evidence="1 2">
    <name type="scientific">Hermanssonia centrifuga</name>
    <dbReference type="NCBI Taxonomy" id="98765"/>
    <lineage>
        <taxon>Eukaryota</taxon>
        <taxon>Fungi</taxon>
        <taxon>Dikarya</taxon>
        <taxon>Basidiomycota</taxon>
        <taxon>Agaricomycotina</taxon>
        <taxon>Agaricomycetes</taxon>
        <taxon>Polyporales</taxon>
        <taxon>Meruliaceae</taxon>
        <taxon>Hermanssonia</taxon>
    </lineage>
</organism>
<dbReference type="InterPro" id="IPR041078">
    <property type="entry name" value="Plavaka"/>
</dbReference>